<evidence type="ECO:0000313" key="2">
    <source>
        <dbReference type="EMBL" id="KAK0416654.1"/>
    </source>
</evidence>
<gene>
    <name evidence="2" type="ORF">QR680_012612</name>
</gene>
<feature type="region of interest" description="Disordered" evidence="1">
    <location>
        <begin position="129"/>
        <end position="148"/>
    </location>
</feature>
<name>A0AA39I4K6_9BILA</name>
<accession>A0AA39I4K6</accession>
<sequence>MLNCLVYRNEKPKPRRKRLRGSRPKFEHQKVARLADYAQKGQFLIRFCDIDEEIEDKIWCVEDHILLRSWIRVPGMEMECGKRVYRRNCNYTGWWPHEKADYYLISTLACRMIDEKHVEIDFPCAEAIAKEREKEEPPRKEEPSAEAS</sequence>
<proteinExistence type="predicted"/>
<dbReference type="EMBL" id="JAUCMV010000002">
    <property type="protein sequence ID" value="KAK0416654.1"/>
    <property type="molecule type" value="Genomic_DNA"/>
</dbReference>
<evidence type="ECO:0000313" key="3">
    <source>
        <dbReference type="Proteomes" id="UP001175271"/>
    </source>
</evidence>
<reference evidence="2" key="1">
    <citation type="submission" date="2023-06" db="EMBL/GenBank/DDBJ databases">
        <title>Genomic analysis of the entomopathogenic nematode Steinernema hermaphroditum.</title>
        <authorList>
            <person name="Schwarz E.M."/>
            <person name="Heppert J.K."/>
            <person name="Baniya A."/>
            <person name="Schwartz H.T."/>
            <person name="Tan C.-H."/>
            <person name="Antoshechkin I."/>
            <person name="Sternberg P.W."/>
            <person name="Goodrich-Blair H."/>
            <person name="Dillman A.R."/>
        </authorList>
    </citation>
    <scope>NUCLEOTIDE SEQUENCE</scope>
    <source>
        <strain evidence="2">PS9179</strain>
        <tissue evidence="2">Whole animal</tissue>
    </source>
</reference>
<protein>
    <submittedName>
        <fullName evidence="2">Uncharacterized protein</fullName>
    </submittedName>
</protein>
<organism evidence="2 3">
    <name type="scientific">Steinernema hermaphroditum</name>
    <dbReference type="NCBI Taxonomy" id="289476"/>
    <lineage>
        <taxon>Eukaryota</taxon>
        <taxon>Metazoa</taxon>
        <taxon>Ecdysozoa</taxon>
        <taxon>Nematoda</taxon>
        <taxon>Chromadorea</taxon>
        <taxon>Rhabditida</taxon>
        <taxon>Tylenchina</taxon>
        <taxon>Panagrolaimomorpha</taxon>
        <taxon>Strongyloidoidea</taxon>
        <taxon>Steinernematidae</taxon>
        <taxon>Steinernema</taxon>
    </lineage>
</organism>
<comment type="caution">
    <text evidence="2">The sequence shown here is derived from an EMBL/GenBank/DDBJ whole genome shotgun (WGS) entry which is preliminary data.</text>
</comment>
<dbReference type="AlphaFoldDB" id="A0AA39I4K6"/>
<evidence type="ECO:0000256" key="1">
    <source>
        <dbReference type="SAM" id="MobiDB-lite"/>
    </source>
</evidence>
<keyword evidence="3" id="KW-1185">Reference proteome</keyword>
<dbReference type="Proteomes" id="UP001175271">
    <property type="component" value="Unassembled WGS sequence"/>
</dbReference>